<dbReference type="InterPro" id="IPR017871">
    <property type="entry name" value="ABC_transporter-like_CS"/>
</dbReference>
<dbReference type="InterPro" id="IPR003439">
    <property type="entry name" value="ABC_transporter-like_ATP-bd"/>
</dbReference>
<comment type="similarity">
    <text evidence="2">Belongs to the ABC transporter superfamily.</text>
</comment>
<dbReference type="AlphaFoldDB" id="A0AA35UG35"/>
<evidence type="ECO:0000256" key="3">
    <source>
        <dbReference type="ARBA" id="ARBA00022448"/>
    </source>
</evidence>
<evidence type="ECO:0000313" key="10">
    <source>
        <dbReference type="EMBL" id="CAI9119252.1"/>
    </source>
</evidence>
<evidence type="ECO:0000259" key="9">
    <source>
        <dbReference type="PROSITE" id="PS50893"/>
    </source>
</evidence>
<dbReference type="GO" id="GO:0005524">
    <property type="term" value="F:ATP binding"/>
    <property type="evidence" value="ECO:0007669"/>
    <property type="project" value="UniProtKB-KW"/>
</dbReference>
<evidence type="ECO:0000256" key="8">
    <source>
        <dbReference type="ARBA" id="ARBA00023136"/>
    </source>
</evidence>
<dbReference type="PANTHER" id="PTHR43166:SF9">
    <property type="entry name" value="GLUTAMATE_ASPARTATE IMPORT ATP-BINDING PROTEIN GLTL"/>
    <property type="match status" value="1"/>
</dbReference>
<evidence type="ECO:0000256" key="4">
    <source>
        <dbReference type="ARBA" id="ARBA00022475"/>
    </source>
</evidence>
<organism evidence="10 11">
    <name type="scientific">Brytella acorum</name>
    <dbReference type="NCBI Taxonomy" id="2959299"/>
    <lineage>
        <taxon>Bacteria</taxon>
        <taxon>Pseudomonadati</taxon>
        <taxon>Pseudomonadota</taxon>
        <taxon>Alphaproteobacteria</taxon>
        <taxon>Acetobacterales</taxon>
        <taxon>Acetobacteraceae</taxon>
        <taxon>Brytella</taxon>
    </lineage>
</organism>
<accession>A0AA35UG35</accession>
<dbReference type="InterPro" id="IPR030679">
    <property type="entry name" value="ABC_ATPase_HisP-typ"/>
</dbReference>
<dbReference type="GO" id="GO:0015424">
    <property type="term" value="F:ABC-type amino acid transporter activity"/>
    <property type="evidence" value="ECO:0007669"/>
    <property type="project" value="InterPro"/>
</dbReference>
<keyword evidence="11" id="KW-1185">Reference proteome</keyword>
<keyword evidence="3" id="KW-0813">Transport</keyword>
<keyword evidence="4" id="KW-1003">Cell membrane</keyword>
<dbReference type="Proteomes" id="UP001176960">
    <property type="component" value="Unassembled WGS sequence"/>
</dbReference>
<gene>
    <name evidence="10" type="ORF">LMG32879_000065</name>
</gene>
<dbReference type="PROSITE" id="PS50893">
    <property type="entry name" value="ABC_TRANSPORTER_2"/>
    <property type="match status" value="1"/>
</dbReference>
<dbReference type="EMBL" id="CATKSH010000001">
    <property type="protein sequence ID" value="CAI9119252.1"/>
    <property type="molecule type" value="Genomic_DNA"/>
</dbReference>
<evidence type="ECO:0000256" key="7">
    <source>
        <dbReference type="ARBA" id="ARBA00022970"/>
    </source>
</evidence>
<dbReference type="PROSITE" id="PS00211">
    <property type="entry name" value="ABC_TRANSPORTER_1"/>
    <property type="match status" value="1"/>
</dbReference>
<dbReference type="RefSeq" id="WP_289842425.1">
    <property type="nucleotide sequence ID" value="NZ_CATKSH010000001.1"/>
</dbReference>
<dbReference type="GO" id="GO:0016887">
    <property type="term" value="F:ATP hydrolysis activity"/>
    <property type="evidence" value="ECO:0007669"/>
    <property type="project" value="InterPro"/>
</dbReference>
<evidence type="ECO:0000256" key="2">
    <source>
        <dbReference type="ARBA" id="ARBA00005417"/>
    </source>
</evidence>
<dbReference type="PANTHER" id="PTHR43166">
    <property type="entry name" value="AMINO ACID IMPORT ATP-BINDING PROTEIN"/>
    <property type="match status" value="1"/>
</dbReference>
<protein>
    <submittedName>
        <fullName evidence="10">Amino acid ABC transporter ATP-binding protein</fullName>
    </submittedName>
</protein>
<evidence type="ECO:0000313" key="11">
    <source>
        <dbReference type="Proteomes" id="UP001176960"/>
    </source>
</evidence>
<proteinExistence type="inferred from homology"/>
<sequence length="261" mass="28602">MNAFSAPSSTPVLSVRQLRKSYAGNPVLKSVDLSVHQGEIACLIGPSGAGKSTILRCINFLEKPEAGEITFFGERLCSEDGNVFHTAPERALQAARARMPMVFQHFNLFSHRTVIENVMEGQIVVLRRHKDEARERARTCLARVGMLDRAEFYPDQLSGGQKQRVAIARALAMSPALILFDEPTSALDPGLVQEVQSVMRDLSAEGMTMLIVTHDMRLVKSIATTVHFCADGHILESGSPALLLHKTNPGRIRTFMAAAAH</sequence>
<keyword evidence="8" id="KW-0472">Membrane</keyword>
<evidence type="ECO:0000256" key="1">
    <source>
        <dbReference type="ARBA" id="ARBA00004202"/>
    </source>
</evidence>
<keyword evidence="7" id="KW-0029">Amino-acid transport</keyword>
<dbReference type="Pfam" id="PF00005">
    <property type="entry name" value="ABC_tran"/>
    <property type="match status" value="1"/>
</dbReference>
<dbReference type="GO" id="GO:0005886">
    <property type="term" value="C:plasma membrane"/>
    <property type="evidence" value="ECO:0007669"/>
    <property type="project" value="UniProtKB-SubCell"/>
</dbReference>
<dbReference type="PIRSF" id="PIRSF039085">
    <property type="entry name" value="ABC_ATPase_HisP"/>
    <property type="match status" value="1"/>
</dbReference>
<keyword evidence="6 10" id="KW-0067">ATP-binding</keyword>
<dbReference type="Gene3D" id="3.40.50.300">
    <property type="entry name" value="P-loop containing nucleotide triphosphate hydrolases"/>
    <property type="match status" value="1"/>
</dbReference>
<name>A0AA35UG35_9PROT</name>
<dbReference type="SMART" id="SM00382">
    <property type="entry name" value="AAA"/>
    <property type="match status" value="1"/>
</dbReference>
<evidence type="ECO:0000256" key="5">
    <source>
        <dbReference type="ARBA" id="ARBA00022741"/>
    </source>
</evidence>
<dbReference type="InterPro" id="IPR003593">
    <property type="entry name" value="AAA+_ATPase"/>
</dbReference>
<dbReference type="SUPFAM" id="SSF52540">
    <property type="entry name" value="P-loop containing nucleoside triphosphate hydrolases"/>
    <property type="match status" value="1"/>
</dbReference>
<dbReference type="InterPro" id="IPR050086">
    <property type="entry name" value="MetN_ABC_transporter-like"/>
</dbReference>
<keyword evidence="5" id="KW-0547">Nucleotide-binding</keyword>
<comment type="caution">
    <text evidence="10">The sequence shown here is derived from an EMBL/GenBank/DDBJ whole genome shotgun (WGS) entry which is preliminary data.</text>
</comment>
<evidence type="ECO:0000256" key="6">
    <source>
        <dbReference type="ARBA" id="ARBA00022840"/>
    </source>
</evidence>
<dbReference type="InterPro" id="IPR027417">
    <property type="entry name" value="P-loop_NTPase"/>
</dbReference>
<comment type="subcellular location">
    <subcellularLocation>
        <location evidence="1">Cell membrane</location>
        <topology evidence="1">Peripheral membrane protein</topology>
    </subcellularLocation>
</comment>
<reference evidence="10" key="1">
    <citation type="submission" date="2023-03" db="EMBL/GenBank/DDBJ databases">
        <authorList>
            <person name="Cleenwerck I."/>
        </authorList>
    </citation>
    <scope>NUCLEOTIDE SEQUENCE</scope>
    <source>
        <strain evidence="10">LMG 32879</strain>
    </source>
</reference>
<feature type="domain" description="ABC transporter" evidence="9">
    <location>
        <begin position="13"/>
        <end position="256"/>
    </location>
</feature>